<sequence length="78" mass="9231">MNRKTRTLLPEKSSQLQPSIPEKVPSKAIKSDTVRNLPERYMDRIKGNIIERPTRACIVLNENGNVLRRNQRYRRKRT</sequence>
<gene>
    <name evidence="2" type="ORF">MAR_014779</name>
</gene>
<dbReference type="Proteomes" id="UP001164746">
    <property type="component" value="Chromosome 12"/>
</dbReference>
<evidence type="ECO:0000313" key="2">
    <source>
        <dbReference type="EMBL" id="WAR20805.1"/>
    </source>
</evidence>
<protein>
    <submittedName>
        <fullName evidence="2">Uncharacterized protein</fullName>
    </submittedName>
</protein>
<accession>A0ABY7FFE9</accession>
<proteinExistence type="predicted"/>
<evidence type="ECO:0000313" key="3">
    <source>
        <dbReference type="Proteomes" id="UP001164746"/>
    </source>
</evidence>
<evidence type="ECO:0000256" key="1">
    <source>
        <dbReference type="SAM" id="MobiDB-lite"/>
    </source>
</evidence>
<dbReference type="EMBL" id="CP111023">
    <property type="protein sequence ID" value="WAR20805.1"/>
    <property type="molecule type" value="Genomic_DNA"/>
</dbReference>
<feature type="region of interest" description="Disordered" evidence="1">
    <location>
        <begin position="1"/>
        <end position="26"/>
    </location>
</feature>
<organism evidence="2 3">
    <name type="scientific">Mya arenaria</name>
    <name type="common">Soft-shell clam</name>
    <dbReference type="NCBI Taxonomy" id="6604"/>
    <lineage>
        <taxon>Eukaryota</taxon>
        <taxon>Metazoa</taxon>
        <taxon>Spiralia</taxon>
        <taxon>Lophotrochozoa</taxon>
        <taxon>Mollusca</taxon>
        <taxon>Bivalvia</taxon>
        <taxon>Autobranchia</taxon>
        <taxon>Heteroconchia</taxon>
        <taxon>Euheterodonta</taxon>
        <taxon>Imparidentia</taxon>
        <taxon>Neoheterodontei</taxon>
        <taxon>Myida</taxon>
        <taxon>Myoidea</taxon>
        <taxon>Myidae</taxon>
        <taxon>Mya</taxon>
    </lineage>
</organism>
<name>A0ABY7FFE9_MYAAR</name>
<keyword evidence="3" id="KW-1185">Reference proteome</keyword>
<reference evidence="2" key="1">
    <citation type="submission" date="2022-11" db="EMBL/GenBank/DDBJ databases">
        <title>Centuries of genome instability and evolution in soft-shell clam transmissible cancer (bioRxiv).</title>
        <authorList>
            <person name="Hart S.F.M."/>
            <person name="Yonemitsu M.A."/>
            <person name="Giersch R.M."/>
            <person name="Beal B.F."/>
            <person name="Arriagada G."/>
            <person name="Davis B.W."/>
            <person name="Ostrander E.A."/>
            <person name="Goff S.P."/>
            <person name="Metzger M.J."/>
        </authorList>
    </citation>
    <scope>NUCLEOTIDE SEQUENCE</scope>
    <source>
        <strain evidence="2">MELC-2E11</strain>
        <tissue evidence="2">Siphon/mantle</tissue>
    </source>
</reference>